<keyword evidence="3" id="KW-1185">Reference proteome</keyword>
<dbReference type="Gene3D" id="3.40.630.30">
    <property type="match status" value="1"/>
</dbReference>
<organism evidence="2 3">
    <name type="scientific">Humisphaera borealis</name>
    <dbReference type="NCBI Taxonomy" id="2807512"/>
    <lineage>
        <taxon>Bacteria</taxon>
        <taxon>Pseudomonadati</taxon>
        <taxon>Planctomycetota</taxon>
        <taxon>Phycisphaerae</taxon>
        <taxon>Tepidisphaerales</taxon>
        <taxon>Tepidisphaeraceae</taxon>
        <taxon>Humisphaera</taxon>
    </lineage>
</organism>
<gene>
    <name evidence="2" type="ORF">IPV69_16915</name>
</gene>
<name>A0A7M2WTS7_9BACT</name>
<dbReference type="KEGG" id="hbs:IPV69_16915"/>
<accession>A0A7M2WTS7</accession>
<dbReference type="SUPFAM" id="SSF55729">
    <property type="entry name" value="Acyl-CoA N-acyltransferases (Nat)"/>
    <property type="match status" value="1"/>
</dbReference>
<dbReference type="Proteomes" id="UP000593765">
    <property type="component" value="Chromosome"/>
</dbReference>
<dbReference type="InterPro" id="IPR016181">
    <property type="entry name" value="Acyl_CoA_acyltransferase"/>
</dbReference>
<sequence length="279" mass="30848">MDHAEILSALDLERRTLVRRGEVLEATRTVVRVRGEDRSWHAVSWSSLTEQDADAAIEAEVEHHRRLGVSFEWKVYGHDAPRDMVERLSRRGFEVGPCEAVMVYDLSAGLPPAPGGIRVVRADNPAQVAQFRRVAEAVFDKDYAFTTRQLLDAIDSGSFEHRGYVAYTADQTPVGVGRLYTNPRSAFGGLYGGGTLAAYRGKGVYRAMVAARAIDAAASGARYLIVDALPTSRPILAGLGFDRVSYTWPCDWQASNFNCHLRATDDSPIQSERFTQPNQ</sequence>
<dbReference type="RefSeq" id="WP_206290862.1">
    <property type="nucleotide sequence ID" value="NZ_CP063458.1"/>
</dbReference>
<proteinExistence type="predicted"/>
<dbReference type="GO" id="GO:0016747">
    <property type="term" value="F:acyltransferase activity, transferring groups other than amino-acyl groups"/>
    <property type="evidence" value="ECO:0007669"/>
    <property type="project" value="InterPro"/>
</dbReference>
<dbReference type="EMBL" id="CP063458">
    <property type="protein sequence ID" value="QOV87940.1"/>
    <property type="molecule type" value="Genomic_DNA"/>
</dbReference>
<evidence type="ECO:0000313" key="3">
    <source>
        <dbReference type="Proteomes" id="UP000593765"/>
    </source>
</evidence>
<dbReference type="AlphaFoldDB" id="A0A7M2WTS7"/>
<evidence type="ECO:0000259" key="1">
    <source>
        <dbReference type="PROSITE" id="PS51186"/>
    </source>
</evidence>
<protein>
    <submittedName>
        <fullName evidence="2">GNAT family N-acetyltransferase</fullName>
    </submittedName>
</protein>
<reference evidence="2 3" key="1">
    <citation type="submission" date="2020-10" db="EMBL/GenBank/DDBJ databases">
        <title>Wide distribution of Phycisphaera-like planctomycetes from WD2101 soil group in peatlands and genome analysis of the first cultivated representative.</title>
        <authorList>
            <person name="Dedysh S.N."/>
            <person name="Beletsky A.V."/>
            <person name="Ivanova A."/>
            <person name="Kulichevskaya I.S."/>
            <person name="Suzina N.E."/>
            <person name="Philippov D.A."/>
            <person name="Rakitin A.L."/>
            <person name="Mardanov A.V."/>
            <person name="Ravin N.V."/>
        </authorList>
    </citation>
    <scope>NUCLEOTIDE SEQUENCE [LARGE SCALE GENOMIC DNA]</scope>
    <source>
        <strain evidence="2 3">M1803</strain>
    </source>
</reference>
<dbReference type="InterPro" id="IPR000182">
    <property type="entry name" value="GNAT_dom"/>
</dbReference>
<evidence type="ECO:0000313" key="2">
    <source>
        <dbReference type="EMBL" id="QOV87940.1"/>
    </source>
</evidence>
<feature type="domain" description="N-acetyltransferase" evidence="1">
    <location>
        <begin position="118"/>
        <end position="266"/>
    </location>
</feature>
<dbReference type="PROSITE" id="PS51186">
    <property type="entry name" value="GNAT"/>
    <property type="match status" value="1"/>
</dbReference>